<dbReference type="InterPro" id="IPR033891">
    <property type="entry name" value="TTC38"/>
</dbReference>
<keyword evidence="3" id="KW-0677">Repeat</keyword>
<dbReference type="SUPFAM" id="SSF48452">
    <property type="entry name" value="TPR-like"/>
    <property type="match status" value="2"/>
</dbReference>
<proteinExistence type="inferred from homology"/>
<dbReference type="KEGG" id="wna:KA717_01125"/>
<evidence type="ECO:0000256" key="1">
    <source>
        <dbReference type="ARBA" id="ARBA00005857"/>
    </source>
</evidence>
<dbReference type="Gene3D" id="1.25.40.10">
    <property type="entry name" value="Tetratricopeptide repeat domain"/>
    <property type="match status" value="1"/>
</dbReference>
<evidence type="ECO:0000313" key="5">
    <source>
        <dbReference type="EMBL" id="UXE61616.1"/>
    </source>
</evidence>
<reference evidence="5" key="1">
    <citation type="submission" date="2021-04" db="EMBL/GenBank/DDBJ databases">
        <title>Genome sequence of Woronichinia naegeliana from Washington state freshwater lake bloom.</title>
        <authorList>
            <person name="Dreher T.W."/>
        </authorList>
    </citation>
    <scope>NUCLEOTIDE SEQUENCE</scope>
    <source>
        <strain evidence="5">WA131</strain>
    </source>
</reference>
<evidence type="ECO:0000256" key="2">
    <source>
        <dbReference type="ARBA" id="ARBA00019992"/>
    </source>
</evidence>
<gene>
    <name evidence="5" type="ORF">KA717_01125</name>
</gene>
<comment type="similarity">
    <text evidence="1">Belongs to the TTC38 family.</text>
</comment>
<accession>A0A977PW17</accession>
<keyword evidence="4" id="KW-0802">TPR repeat</keyword>
<organism evidence="5">
    <name type="scientific">Woronichinia naegeliana WA131</name>
    <dbReference type="NCBI Taxonomy" id="2824559"/>
    <lineage>
        <taxon>Bacteria</taxon>
        <taxon>Bacillati</taxon>
        <taxon>Cyanobacteriota</taxon>
        <taxon>Cyanophyceae</taxon>
        <taxon>Synechococcales</taxon>
        <taxon>Coelosphaeriaceae</taxon>
        <taxon>Woronichinia</taxon>
    </lineage>
</organism>
<dbReference type="AlphaFoldDB" id="A0A977PW17"/>
<evidence type="ECO:0000256" key="3">
    <source>
        <dbReference type="ARBA" id="ARBA00022737"/>
    </source>
</evidence>
<evidence type="ECO:0000256" key="4">
    <source>
        <dbReference type="ARBA" id="ARBA00022803"/>
    </source>
</evidence>
<dbReference type="PANTHER" id="PTHR16263">
    <property type="entry name" value="TETRATRICOPEPTIDE REPEAT PROTEIN 38"/>
    <property type="match status" value="1"/>
</dbReference>
<dbReference type="EMBL" id="CP073041">
    <property type="protein sequence ID" value="UXE61616.1"/>
    <property type="molecule type" value="Genomic_DNA"/>
</dbReference>
<sequence length="436" mass="49707">MKDAQGLDVSTVSMEAVAELNRYTEYCLSYDHRAESAILAAIAADPSSVLAHTHAAAYYFSQESADTWQQGIAYLNIAKKEIERANEREKHYFLATEAWAFKEIDLAVSYCDQIVEAFPQDIFAVQRSQYHYFYLGDKQNLLDVGEKALSSHADNHYLLGMLAFGLEQCRFLASAEKIARQAVEMSLESGNPDPWAVHAVAHVMETQNRHEEGIHYLESLAHTWENCNSMLYTHNWWHIALFYLAKGNIRKVLSLYDRQVWGKAQKESPKDQVGAISLLLRLELLGINVGDRWEKVSAYLRPRLHEHALPFQDLHYIYALARSGQRVLAEVMLASMEEYALQVKLTLRKSWIEIALPAAKGAIAHAIRDWKTTEKLFKPILPNLYKIGGSHAQRDLFQKIYADACQKGLERTTPIYSFTKRQSQVIHSYPKAIALS</sequence>
<protein>
    <recommendedName>
        <fullName evidence="2">Tetratricopeptide repeat protein 38</fullName>
    </recommendedName>
</protein>
<dbReference type="Proteomes" id="UP001065613">
    <property type="component" value="Chromosome"/>
</dbReference>
<dbReference type="PANTHER" id="PTHR16263:SF4">
    <property type="entry name" value="TETRATRICOPEPTIDE REPEAT PROTEIN 38"/>
    <property type="match status" value="1"/>
</dbReference>
<name>A0A977PW17_9CYAN</name>
<dbReference type="InterPro" id="IPR011990">
    <property type="entry name" value="TPR-like_helical_dom_sf"/>
</dbReference>
<dbReference type="CDD" id="cd05804">
    <property type="entry name" value="StaR_like"/>
    <property type="match status" value="1"/>
</dbReference>